<dbReference type="STRING" id="1841481.ENSSLDP00000018287"/>
<dbReference type="GO" id="GO:0006811">
    <property type="term" value="P:monoatomic ion transport"/>
    <property type="evidence" value="ECO:0007669"/>
    <property type="project" value="UniProtKB-KW"/>
</dbReference>
<dbReference type="Ensembl" id="ENSSLDT00000018910.1">
    <property type="protein sequence ID" value="ENSSLDP00000018287.1"/>
    <property type="gene ID" value="ENSSLDG00000014398.1"/>
</dbReference>
<protein>
    <recommendedName>
        <fullName evidence="8">FXYD domain-containing ion transport regulator</fullName>
    </recommendedName>
</protein>
<evidence type="ECO:0000256" key="8">
    <source>
        <dbReference type="RuleBase" id="RU364131"/>
    </source>
</evidence>
<keyword evidence="6 8" id="KW-0406">Ion transport</keyword>
<evidence type="ECO:0000313" key="9">
    <source>
        <dbReference type="Ensembl" id="ENSSLDP00000018287.1"/>
    </source>
</evidence>
<comment type="similarity">
    <text evidence="2 8">Belongs to the FXYD family.</text>
</comment>
<evidence type="ECO:0000256" key="1">
    <source>
        <dbReference type="ARBA" id="ARBA00004167"/>
    </source>
</evidence>
<evidence type="ECO:0000313" key="10">
    <source>
        <dbReference type="Proteomes" id="UP000261360"/>
    </source>
</evidence>
<sequence length="104" mass="11939">MATTESMFPDRSDFDYDYDTLRTTGVILAVIMFVSGILIALIPAHLVPKYQKQRFLLKLYRKYSIYLKEREEVITGATPTNTHTDTHRLFMAIPLMDNIPLLAG</sequence>
<dbReference type="PROSITE" id="PS01310">
    <property type="entry name" value="FXYD"/>
    <property type="match status" value="1"/>
</dbReference>
<keyword evidence="5 8" id="KW-1133">Transmembrane helix</keyword>
<evidence type="ECO:0000256" key="4">
    <source>
        <dbReference type="ARBA" id="ARBA00022692"/>
    </source>
</evidence>
<keyword evidence="7 8" id="KW-0472">Membrane</keyword>
<dbReference type="GO" id="GO:0017080">
    <property type="term" value="F:sodium channel regulator activity"/>
    <property type="evidence" value="ECO:0007669"/>
    <property type="project" value="TreeGrafter"/>
</dbReference>
<dbReference type="InterPro" id="IPR047297">
    <property type="entry name" value="FXYD_motif"/>
</dbReference>
<organism evidence="9 10">
    <name type="scientific">Seriola lalandi dorsalis</name>
    <dbReference type="NCBI Taxonomy" id="1841481"/>
    <lineage>
        <taxon>Eukaryota</taxon>
        <taxon>Metazoa</taxon>
        <taxon>Chordata</taxon>
        <taxon>Craniata</taxon>
        <taxon>Vertebrata</taxon>
        <taxon>Euteleostomi</taxon>
        <taxon>Actinopterygii</taxon>
        <taxon>Neopterygii</taxon>
        <taxon>Teleostei</taxon>
        <taxon>Neoteleostei</taxon>
        <taxon>Acanthomorphata</taxon>
        <taxon>Carangaria</taxon>
        <taxon>Carangiformes</taxon>
        <taxon>Carangidae</taxon>
        <taxon>Seriola</taxon>
    </lineage>
</organism>
<dbReference type="InterPro" id="IPR047284">
    <property type="entry name" value="FXYD7"/>
</dbReference>
<evidence type="ECO:0000256" key="2">
    <source>
        <dbReference type="ARBA" id="ARBA00005948"/>
    </source>
</evidence>
<evidence type="ECO:0000256" key="7">
    <source>
        <dbReference type="ARBA" id="ARBA00023136"/>
    </source>
</evidence>
<dbReference type="CDD" id="cd20325">
    <property type="entry name" value="FXYD7"/>
    <property type="match status" value="1"/>
</dbReference>
<dbReference type="GO" id="GO:0043269">
    <property type="term" value="P:regulation of monoatomic ion transport"/>
    <property type="evidence" value="ECO:0007669"/>
    <property type="project" value="InterPro"/>
</dbReference>
<dbReference type="GeneTree" id="ENSGT00980000198720"/>
<dbReference type="Gene3D" id="1.20.5.780">
    <property type="entry name" value="Single helix bin"/>
    <property type="match status" value="1"/>
</dbReference>
<reference evidence="9" key="2">
    <citation type="submission" date="2025-09" db="UniProtKB">
        <authorList>
            <consortium name="Ensembl"/>
        </authorList>
    </citation>
    <scope>IDENTIFICATION</scope>
</reference>
<accession>A0A3B4XQK0</accession>
<comment type="subcellular location">
    <subcellularLocation>
        <location evidence="1">Membrane</location>
        <topology evidence="1">Single-pass membrane protein</topology>
    </subcellularLocation>
</comment>
<dbReference type="Pfam" id="PF02038">
    <property type="entry name" value="ATP1G1_PLM_MAT8"/>
    <property type="match status" value="1"/>
</dbReference>
<dbReference type="GO" id="GO:0016020">
    <property type="term" value="C:membrane"/>
    <property type="evidence" value="ECO:0007669"/>
    <property type="project" value="UniProtKB-SubCell"/>
</dbReference>
<dbReference type="InterPro" id="IPR000272">
    <property type="entry name" value="Ion-transport_regulator_FXYD"/>
</dbReference>
<feature type="transmembrane region" description="Helical" evidence="8">
    <location>
        <begin position="26"/>
        <end position="47"/>
    </location>
</feature>
<keyword evidence="4 8" id="KW-0812">Transmembrane</keyword>
<dbReference type="PANTHER" id="PTHR14132">
    <property type="entry name" value="SODIUM/POTASSIUM-TRANSPORTING ATPASE SUBUNIT GAMMA"/>
    <property type="match status" value="1"/>
</dbReference>
<keyword evidence="10" id="KW-1185">Reference proteome</keyword>
<evidence type="ECO:0000256" key="6">
    <source>
        <dbReference type="ARBA" id="ARBA00023065"/>
    </source>
</evidence>
<name>A0A3B4XQK0_SERLL</name>
<dbReference type="AlphaFoldDB" id="A0A3B4XQK0"/>
<reference evidence="9" key="1">
    <citation type="submission" date="2025-08" db="UniProtKB">
        <authorList>
            <consortium name="Ensembl"/>
        </authorList>
    </citation>
    <scope>IDENTIFICATION</scope>
</reference>
<evidence type="ECO:0000256" key="5">
    <source>
        <dbReference type="ARBA" id="ARBA00022989"/>
    </source>
</evidence>
<evidence type="ECO:0000256" key="3">
    <source>
        <dbReference type="ARBA" id="ARBA00022448"/>
    </source>
</evidence>
<proteinExistence type="inferred from homology"/>
<dbReference type="Proteomes" id="UP000261360">
    <property type="component" value="Unplaced"/>
</dbReference>
<keyword evidence="3 8" id="KW-0813">Transport</keyword>
<dbReference type="PANTHER" id="PTHR14132:SF22">
    <property type="entry name" value="FXYD DOMAIN-CONTAINING ION TRANSPORT REGULATOR"/>
    <property type="match status" value="1"/>
</dbReference>